<feature type="domain" description="HTH cro/C1-type" evidence="1">
    <location>
        <begin position="40"/>
        <end position="95"/>
    </location>
</feature>
<dbReference type="SMR" id="A0A5M7C6V6"/>
<gene>
    <name evidence="2" type="ORF">F1721_05075</name>
</gene>
<dbReference type="RefSeq" id="WP_150065343.1">
    <property type="nucleotide sequence ID" value="NZ_JBEPDJ010000011.1"/>
</dbReference>
<dbReference type="PROSITE" id="PS50943">
    <property type="entry name" value="HTH_CROC1"/>
    <property type="match status" value="1"/>
</dbReference>
<dbReference type="InterPro" id="IPR001387">
    <property type="entry name" value="Cro/C1-type_HTH"/>
</dbReference>
<dbReference type="Pfam" id="PF01381">
    <property type="entry name" value="HTH_3"/>
    <property type="match status" value="1"/>
</dbReference>
<evidence type="ECO:0000313" key="2">
    <source>
        <dbReference type="EMBL" id="KAA5837180.1"/>
    </source>
</evidence>
<dbReference type="OrthoDB" id="5738376at2"/>
<proteinExistence type="predicted"/>
<dbReference type="Gene3D" id="1.10.260.40">
    <property type="entry name" value="lambda repressor-like DNA-binding domains"/>
    <property type="match status" value="1"/>
</dbReference>
<dbReference type="SUPFAM" id="SSF47413">
    <property type="entry name" value="lambda repressor-like DNA-binding domains"/>
    <property type="match status" value="1"/>
</dbReference>
<organism evidence="2 3">
    <name type="scientific">Saccharopolyspora hirsuta</name>
    <dbReference type="NCBI Taxonomy" id="1837"/>
    <lineage>
        <taxon>Bacteria</taxon>
        <taxon>Bacillati</taxon>
        <taxon>Actinomycetota</taxon>
        <taxon>Actinomycetes</taxon>
        <taxon>Pseudonocardiales</taxon>
        <taxon>Pseudonocardiaceae</taxon>
        <taxon>Saccharopolyspora</taxon>
    </lineage>
</organism>
<dbReference type="CDD" id="cd00093">
    <property type="entry name" value="HTH_XRE"/>
    <property type="match status" value="1"/>
</dbReference>
<accession>A0A5M7C6V6</accession>
<evidence type="ECO:0000313" key="3">
    <source>
        <dbReference type="Proteomes" id="UP000323946"/>
    </source>
</evidence>
<dbReference type="InterPro" id="IPR010982">
    <property type="entry name" value="Lambda_DNA-bd_dom_sf"/>
</dbReference>
<sequence length="116" mass="13115">MKWRTWDELREELDARIGLTPEQAEHDLRELEAYYNGYRLAELRKKVGLTQTELAERMGIGQPRVSAIERGDIESHTVATLRSYVEALGGTIQLSAHFDGEDTDLDVGLLFPKNAA</sequence>
<dbReference type="EMBL" id="VWPH01000002">
    <property type="protein sequence ID" value="KAA5837180.1"/>
    <property type="molecule type" value="Genomic_DNA"/>
</dbReference>
<dbReference type="Proteomes" id="UP000323946">
    <property type="component" value="Unassembled WGS sequence"/>
</dbReference>
<comment type="caution">
    <text evidence="2">The sequence shown here is derived from an EMBL/GenBank/DDBJ whole genome shotgun (WGS) entry which is preliminary data.</text>
</comment>
<name>A0A5M7C6V6_SACHI</name>
<reference evidence="2 3" key="1">
    <citation type="submission" date="2019-09" db="EMBL/GenBank/DDBJ databases">
        <title>Draft genome sequence of the thermophilic Saccharopolyspora hirsuta VKM Ac-666T.</title>
        <authorList>
            <person name="Lobastova T.G."/>
            <person name="Fokina V."/>
            <person name="Bragin E.Y."/>
            <person name="Shtratnikova V.Y."/>
            <person name="Starodumova I.P."/>
            <person name="Tarlachkov S.V."/>
            <person name="Donova M.V."/>
        </authorList>
    </citation>
    <scope>NUCLEOTIDE SEQUENCE [LARGE SCALE GENOMIC DNA]</scope>
    <source>
        <strain evidence="2 3">VKM Ac-666</strain>
    </source>
</reference>
<dbReference type="AlphaFoldDB" id="A0A5M7C6V6"/>
<dbReference type="SMART" id="SM00530">
    <property type="entry name" value="HTH_XRE"/>
    <property type="match status" value="1"/>
</dbReference>
<dbReference type="GO" id="GO:0003677">
    <property type="term" value="F:DNA binding"/>
    <property type="evidence" value="ECO:0007669"/>
    <property type="project" value="InterPro"/>
</dbReference>
<protein>
    <submittedName>
        <fullName evidence="2">Helix-turn-helix domain-containing protein</fullName>
    </submittedName>
</protein>
<evidence type="ECO:0000259" key="1">
    <source>
        <dbReference type="PROSITE" id="PS50943"/>
    </source>
</evidence>
<keyword evidence="3" id="KW-1185">Reference proteome</keyword>